<name>A0AAE0J9U4_9PEZI</name>
<feature type="region of interest" description="Disordered" evidence="1">
    <location>
        <begin position="145"/>
        <end position="165"/>
    </location>
</feature>
<organism evidence="2 3">
    <name type="scientific">Neurospora tetraspora</name>
    <dbReference type="NCBI Taxonomy" id="94610"/>
    <lineage>
        <taxon>Eukaryota</taxon>
        <taxon>Fungi</taxon>
        <taxon>Dikarya</taxon>
        <taxon>Ascomycota</taxon>
        <taxon>Pezizomycotina</taxon>
        <taxon>Sordariomycetes</taxon>
        <taxon>Sordariomycetidae</taxon>
        <taxon>Sordariales</taxon>
        <taxon>Sordariaceae</taxon>
        <taxon>Neurospora</taxon>
    </lineage>
</organism>
<reference evidence="2" key="2">
    <citation type="submission" date="2023-06" db="EMBL/GenBank/DDBJ databases">
        <authorList>
            <consortium name="Lawrence Berkeley National Laboratory"/>
            <person name="Haridas S."/>
            <person name="Hensen N."/>
            <person name="Bonometti L."/>
            <person name="Westerberg I."/>
            <person name="Brannstrom I.O."/>
            <person name="Guillou S."/>
            <person name="Cros-Aarteil S."/>
            <person name="Calhoun S."/>
            <person name="Kuo A."/>
            <person name="Mondo S."/>
            <person name="Pangilinan J."/>
            <person name="Riley R."/>
            <person name="Labutti K."/>
            <person name="Andreopoulos B."/>
            <person name="Lipzen A."/>
            <person name="Chen C."/>
            <person name="Yanf M."/>
            <person name="Daum C."/>
            <person name="Ng V."/>
            <person name="Clum A."/>
            <person name="Steindorff A."/>
            <person name="Ohm R."/>
            <person name="Martin F."/>
            <person name="Silar P."/>
            <person name="Natvig D."/>
            <person name="Lalanne C."/>
            <person name="Gautier V."/>
            <person name="Ament-Velasquez S.L."/>
            <person name="Kruys A."/>
            <person name="Hutchinson M.I."/>
            <person name="Powell A.J."/>
            <person name="Barry K."/>
            <person name="Miller A.N."/>
            <person name="Grigoriev I.V."/>
            <person name="Debuchy R."/>
            <person name="Gladieux P."/>
            <person name="Thoren M.H."/>
            <person name="Johannesson H."/>
        </authorList>
    </citation>
    <scope>NUCLEOTIDE SEQUENCE</scope>
    <source>
        <strain evidence="2">CBS 560.94</strain>
    </source>
</reference>
<dbReference type="GeneID" id="87859577"/>
<proteinExistence type="predicted"/>
<evidence type="ECO:0000313" key="2">
    <source>
        <dbReference type="EMBL" id="KAK3340058.1"/>
    </source>
</evidence>
<reference evidence="2" key="1">
    <citation type="journal article" date="2023" name="Mol. Phylogenet. Evol.">
        <title>Genome-scale phylogeny and comparative genomics of the fungal order Sordariales.</title>
        <authorList>
            <person name="Hensen N."/>
            <person name="Bonometti L."/>
            <person name="Westerberg I."/>
            <person name="Brannstrom I.O."/>
            <person name="Guillou S."/>
            <person name="Cros-Aarteil S."/>
            <person name="Calhoun S."/>
            <person name="Haridas S."/>
            <person name="Kuo A."/>
            <person name="Mondo S."/>
            <person name="Pangilinan J."/>
            <person name="Riley R."/>
            <person name="LaButti K."/>
            <person name="Andreopoulos B."/>
            <person name="Lipzen A."/>
            <person name="Chen C."/>
            <person name="Yan M."/>
            <person name="Daum C."/>
            <person name="Ng V."/>
            <person name="Clum A."/>
            <person name="Steindorff A."/>
            <person name="Ohm R.A."/>
            <person name="Martin F."/>
            <person name="Silar P."/>
            <person name="Natvig D.O."/>
            <person name="Lalanne C."/>
            <person name="Gautier V."/>
            <person name="Ament-Velasquez S.L."/>
            <person name="Kruys A."/>
            <person name="Hutchinson M.I."/>
            <person name="Powell A.J."/>
            <person name="Barry K."/>
            <person name="Miller A.N."/>
            <person name="Grigoriev I.V."/>
            <person name="Debuchy R."/>
            <person name="Gladieux P."/>
            <person name="Hiltunen Thoren M."/>
            <person name="Johannesson H."/>
        </authorList>
    </citation>
    <scope>NUCLEOTIDE SEQUENCE</scope>
    <source>
        <strain evidence="2">CBS 560.94</strain>
    </source>
</reference>
<comment type="caution">
    <text evidence="2">The sequence shown here is derived from an EMBL/GenBank/DDBJ whole genome shotgun (WGS) entry which is preliminary data.</text>
</comment>
<protein>
    <submittedName>
        <fullName evidence="2">Uncharacterized protein</fullName>
    </submittedName>
</protein>
<evidence type="ECO:0000256" key="1">
    <source>
        <dbReference type="SAM" id="MobiDB-lite"/>
    </source>
</evidence>
<dbReference type="AlphaFoldDB" id="A0AAE0J9U4"/>
<dbReference type="Proteomes" id="UP001278500">
    <property type="component" value="Unassembled WGS sequence"/>
</dbReference>
<dbReference type="EMBL" id="JAUEPP010000006">
    <property type="protein sequence ID" value="KAK3340058.1"/>
    <property type="molecule type" value="Genomic_DNA"/>
</dbReference>
<gene>
    <name evidence="2" type="ORF">B0H65DRAFT_247638</name>
</gene>
<accession>A0AAE0J9U4</accession>
<dbReference type="RefSeq" id="XP_062679000.1">
    <property type="nucleotide sequence ID" value="XM_062822423.1"/>
</dbReference>
<keyword evidence="3" id="KW-1185">Reference proteome</keyword>
<evidence type="ECO:0000313" key="3">
    <source>
        <dbReference type="Proteomes" id="UP001278500"/>
    </source>
</evidence>
<sequence>MACPEIKDGACTTIGQGCPGHWRKHRETISRLGICEPILRCLLAASVDRKKIITEKAEFFGQCPPNTDKRTPLRVVTAALPSLRQDCVLGHVGCVHSSSFITLWIWLGVIWAASWFSHRRADDHRYHHGRRASCCENRTVGMGRNRVRPRTTSDPSRVGKRGPRSSFSTFRASCLALYITGGFLSHALPLGSKTRSRSNTILCGLFEADRTQGIGRGLV</sequence>